<dbReference type="SUPFAM" id="SSF58069">
    <property type="entry name" value="Virus ectodomain"/>
    <property type="match status" value="1"/>
</dbReference>
<dbReference type="Gene3D" id="1.10.287.210">
    <property type="match status" value="1"/>
</dbReference>
<accession>A0A3Q2Q7T6</accession>
<dbReference type="AlphaFoldDB" id="A0A3Q2Q7T6"/>
<protein>
    <submittedName>
        <fullName evidence="2">Uncharacterized protein</fullName>
    </submittedName>
</protein>
<keyword evidence="3" id="KW-1185">Reference proteome</keyword>
<evidence type="ECO:0000313" key="3">
    <source>
        <dbReference type="Proteomes" id="UP000265000"/>
    </source>
</evidence>
<dbReference type="GeneTree" id="ENSGT00530000064449"/>
<reference evidence="2" key="1">
    <citation type="submission" date="2025-08" db="UniProtKB">
        <authorList>
            <consortium name="Ensembl"/>
        </authorList>
    </citation>
    <scope>IDENTIFICATION</scope>
</reference>
<proteinExistence type="predicted"/>
<keyword evidence="1" id="KW-0812">Transmembrane</keyword>
<sequence length="620" mass="68239">MTKAHEGWLGGGLLLSVVIVTSILWYFCDLPFQTCPVDPPKKTTKCAVTPSPTDWCIRQYGGVELNYTLGATTTFQVDLCDIIKCGSKNNHAHWRGYDVYLCGTPVVQEGCSKGERPCGPIGCQSFCSSWDQALAYSGLWNPSWKYGNTGEAHKISLIRGEFKRNGQVGVNPLLLSIKELHNGLFPGNTHNGDKVMFLTLGVDISGKDPMGLIKINLQTTSYNNAEDHSKTEEQEQQVTTPQGNTMIKMDYSTLEPLEIIQMATGYSDDNLWLKWMAETASEQGQGDCVACATARPHLTTEPAPLNPKDTWGYNCMLRLTQQANPPNCTTLASIFPPIPNNTRTGPFIPRNANGTYTCFNFTNSKPKVNVGEIPADWCNDTLPGKGIGAWARSGLYYYCGDHRLLTNIPKRTVGVCAMVRLRAPLMLLGPNITAAHTPHDKSIRVPDYYKLVDQVAAGFENISLVAAIFPITSNKNVDRINCIHYNVLRLANFTTDAVKGLTELLGPTSLMAVQNRMALDMLLAEKGGICHSGIFNPHEDWMTGVFGKWKGLIMSLFISLAVFVAILVTCGCCCIPCIRSLTVCLISSTIEKQDPRVMMPLSVTAPEEEYEDTGFDLMYV</sequence>
<organism evidence="2 3">
    <name type="scientific">Fundulus heteroclitus</name>
    <name type="common">Killifish</name>
    <name type="synonym">Mummichog</name>
    <dbReference type="NCBI Taxonomy" id="8078"/>
    <lineage>
        <taxon>Eukaryota</taxon>
        <taxon>Metazoa</taxon>
        <taxon>Chordata</taxon>
        <taxon>Craniata</taxon>
        <taxon>Vertebrata</taxon>
        <taxon>Euteleostomi</taxon>
        <taxon>Actinopterygii</taxon>
        <taxon>Neopterygii</taxon>
        <taxon>Teleostei</taxon>
        <taxon>Neoteleostei</taxon>
        <taxon>Acanthomorphata</taxon>
        <taxon>Ovalentaria</taxon>
        <taxon>Atherinomorphae</taxon>
        <taxon>Cyprinodontiformes</taxon>
        <taxon>Fundulidae</taxon>
        <taxon>Fundulus</taxon>
    </lineage>
</organism>
<dbReference type="Proteomes" id="UP000265000">
    <property type="component" value="Unplaced"/>
</dbReference>
<dbReference type="Pfam" id="PF00429">
    <property type="entry name" value="TLV_coat"/>
    <property type="match status" value="1"/>
</dbReference>
<feature type="transmembrane region" description="Helical" evidence="1">
    <location>
        <begin position="552"/>
        <end position="578"/>
    </location>
</feature>
<dbReference type="Ensembl" id="ENSFHET00000011622.1">
    <property type="protein sequence ID" value="ENSFHEP00000022923.1"/>
    <property type="gene ID" value="ENSFHEG00000003619.1"/>
</dbReference>
<dbReference type="STRING" id="8078.ENSFHEP00000022923"/>
<name>A0A3Q2Q7T6_FUNHE</name>
<keyword evidence="1" id="KW-1133">Transmembrane helix</keyword>
<dbReference type="InterPro" id="IPR018154">
    <property type="entry name" value="TLV/ENV_coat_polyprotein"/>
</dbReference>
<feature type="transmembrane region" description="Helical" evidence="1">
    <location>
        <begin position="7"/>
        <end position="27"/>
    </location>
</feature>
<keyword evidence="1" id="KW-0472">Membrane</keyword>
<dbReference type="PANTHER" id="PTHR10424:SF80">
    <property type="entry name" value="ENVELOPE GLYCOPROTEIN"/>
    <property type="match status" value="1"/>
</dbReference>
<evidence type="ECO:0000313" key="2">
    <source>
        <dbReference type="Ensembl" id="ENSFHEP00000022923.1"/>
    </source>
</evidence>
<reference evidence="2" key="2">
    <citation type="submission" date="2025-09" db="UniProtKB">
        <authorList>
            <consortium name="Ensembl"/>
        </authorList>
    </citation>
    <scope>IDENTIFICATION</scope>
</reference>
<dbReference type="PANTHER" id="PTHR10424">
    <property type="entry name" value="VIRAL ENVELOPE PROTEIN"/>
    <property type="match status" value="1"/>
</dbReference>
<evidence type="ECO:0000256" key="1">
    <source>
        <dbReference type="SAM" id="Phobius"/>
    </source>
</evidence>